<dbReference type="GO" id="GO:0008610">
    <property type="term" value="P:lipid biosynthetic process"/>
    <property type="evidence" value="ECO:0007669"/>
    <property type="project" value="InterPro"/>
</dbReference>
<keyword evidence="4 5" id="KW-0472">Membrane</keyword>
<dbReference type="EMBL" id="QOCE01000033">
    <property type="protein sequence ID" value="RBW53995.1"/>
    <property type="molecule type" value="Genomic_DNA"/>
</dbReference>
<reference evidence="7 8" key="1">
    <citation type="submission" date="2018-07" db="EMBL/GenBank/DDBJ databases">
        <title>Modular assembly of carbohydrate-degrading microbial communities in the ocean.</title>
        <authorList>
            <person name="Enke T.N."/>
            <person name="Datta M.S."/>
            <person name="Schwartzman J.A."/>
            <person name="Cermak N."/>
            <person name="Schmitz D.A."/>
            <person name="Barrere J."/>
            <person name="Cordero O.X."/>
        </authorList>
    </citation>
    <scope>NUCLEOTIDE SEQUENCE [LARGE SCALE GENOMIC DNA]</scope>
    <source>
        <strain evidence="7 8">C3M10</strain>
    </source>
</reference>
<dbReference type="Proteomes" id="UP000252706">
    <property type="component" value="Unassembled WGS sequence"/>
</dbReference>
<name>A0A366WVJ7_9RHOB</name>
<evidence type="ECO:0000313" key="8">
    <source>
        <dbReference type="Proteomes" id="UP000252706"/>
    </source>
</evidence>
<comment type="caution">
    <text evidence="7">The sequence shown here is derived from an EMBL/GenBank/DDBJ whole genome shotgun (WGS) entry which is preliminary data.</text>
</comment>
<evidence type="ECO:0000256" key="1">
    <source>
        <dbReference type="ARBA" id="ARBA00004370"/>
    </source>
</evidence>
<dbReference type="GO" id="GO:0005506">
    <property type="term" value="F:iron ion binding"/>
    <property type="evidence" value="ECO:0007669"/>
    <property type="project" value="InterPro"/>
</dbReference>
<feature type="transmembrane region" description="Helical" evidence="5">
    <location>
        <begin position="146"/>
        <end position="163"/>
    </location>
</feature>
<evidence type="ECO:0000256" key="5">
    <source>
        <dbReference type="SAM" id="Phobius"/>
    </source>
</evidence>
<dbReference type="Pfam" id="PF04116">
    <property type="entry name" value="FA_hydroxylase"/>
    <property type="match status" value="1"/>
</dbReference>
<feature type="transmembrane region" description="Helical" evidence="5">
    <location>
        <begin position="88"/>
        <end position="112"/>
    </location>
</feature>
<evidence type="ECO:0000256" key="3">
    <source>
        <dbReference type="ARBA" id="ARBA00022989"/>
    </source>
</evidence>
<evidence type="ECO:0000256" key="2">
    <source>
        <dbReference type="ARBA" id="ARBA00022692"/>
    </source>
</evidence>
<dbReference type="InterPro" id="IPR050307">
    <property type="entry name" value="Sterol_Desaturase_Related"/>
</dbReference>
<sequence length="341" mass="40230">MDRNMTDIPPKDRPAPDPMSREWHWHPELPLGFAPFWHWPPRPQTVIRWVWQNYLQVSDRSLFLLLALLVGLWLQPVGPDQAEFALGWMAWVLVRNWIALLVVAGGLHLWFYGVDGQGKLLKYDPRPYMKRKNALYKFGYQTWDNMFYSLMSGVPIYSAYEIGLRWMYANGSLTTLQFSAHPIWFVLLFPVLALWQSVHFYGVHIALHHPKLYRHVHSVHHRNVNTGPWSGTSMHPVEHLFFFSAMLILLVLPSHPVHMLFLGYWLLLGAASSHSGYEAIWARDRQQLLIGAFFHQLHHRYYECNYGNSEMPWDKWFGTYHDGSEEATRVTRDRKRRMHSQ</sequence>
<protein>
    <submittedName>
        <fullName evidence="7">Sterol desaturase family protein</fullName>
    </submittedName>
</protein>
<proteinExistence type="predicted"/>
<feature type="transmembrane region" description="Helical" evidence="5">
    <location>
        <begin position="183"/>
        <end position="207"/>
    </location>
</feature>
<organism evidence="7 8">
    <name type="scientific">Phaeobacter gallaeciensis</name>
    <dbReference type="NCBI Taxonomy" id="60890"/>
    <lineage>
        <taxon>Bacteria</taxon>
        <taxon>Pseudomonadati</taxon>
        <taxon>Pseudomonadota</taxon>
        <taxon>Alphaproteobacteria</taxon>
        <taxon>Rhodobacterales</taxon>
        <taxon>Roseobacteraceae</taxon>
        <taxon>Phaeobacter</taxon>
    </lineage>
</organism>
<feature type="domain" description="Fatty acid hydroxylase" evidence="6">
    <location>
        <begin position="190"/>
        <end position="319"/>
    </location>
</feature>
<keyword evidence="3 5" id="KW-1133">Transmembrane helix</keyword>
<keyword evidence="2 5" id="KW-0812">Transmembrane</keyword>
<evidence type="ECO:0000256" key="4">
    <source>
        <dbReference type="ARBA" id="ARBA00023136"/>
    </source>
</evidence>
<feature type="transmembrane region" description="Helical" evidence="5">
    <location>
        <begin position="240"/>
        <end position="267"/>
    </location>
</feature>
<dbReference type="GO" id="GO:0016020">
    <property type="term" value="C:membrane"/>
    <property type="evidence" value="ECO:0007669"/>
    <property type="project" value="UniProtKB-SubCell"/>
</dbReference>
<dbReference type="AlphaFoldDB" id="A0A366WVJ7"/>
<dbReference type="PANTHER" id="PTHR11863">
    <property type="entry name" value="STEROL DESATURASE"/>
    <property type="match status" value="1"/>
</dbReference>
<evidence type="ECO:0000259" key="6">
    <source>
        <dbReference type="Pfam" id="PF04116"/>
    </source>
</evidence>
<evidence type="ECO:0000313" key="7">
    <source>
        <dbReference type="EMBL" id="RBW53995.1"/>
    </source>
</evidence>
<accession>A0A366WVJ7</accession>
<dbReference type="InterPro" id="IPR006694">
    <property type="entry name" value="Fatty_acid_hydroxylase"/>
</dbReference>
<gene>
    <name evidence="7" type="ORF">DS909_13280</name>
</gene>
<comment type="subcellular location">
    <subcellularLocation>
        <location evidence="1">Membrane</location>
    </subcellularLocation>
</comment>
<feature type="transmembrane region" description="Helical" evidence="5">
    <location>
        <begin position="57"/>
        <end position="76"/>
    </location>
</feature>
<dbReference type="GO" id="GO:0016491">
    <property type="term" value="F:oxidoreductase activity"/>
    <property type="evidence" value="ECO:0007669"/>
    <property type="project" value="InterPro"/>
</dbReference>